<proteinExistence type="predicted"/>
<evidence type="ECO:0008006" key="3">
    <source>
        <dbReference type="Google" id="ProtNLM"/>
    </source>
</evidence>
<name>A0ABQ3KSI4_9PSEU</name>
<protein>
    <recommendedName>
        <fullName evidence="3">DUF4347 domain-containing protein</fullName>
    </recommendedName>
</protein>
<dbReference type="Proteomes" id="UP000649955">
    <property type="component" value="Unassembled WGS sequence"/>
</dbReference>
<sequence>MRARQVARRGRFLCLGGRAPLCDTSWVSAGREFAPPAAPAARVAPQRRISAPPALVELQRNAGNRAVAELVVQRQRRAPRAPAPAPSGPLLYIVVRDRGLNAGGGTYADDLARAKAILMSRRAAGEWTLVLSIHGSEDRLGAQAPPHWQHNARFYDAAAIDALFGGDPAFVRWRDQFGPNRLVMNSCQVSAGFERTLITNLTRTPGPAQARQGAQGLGEGCRPMTRTEHLVYDNPRLGFRDATITTRAQWNRIPAADRADLEQQLRELNREFGYFGQAPVPDAEAVQYYFDVPPRGGWAKIEVGVGPHGAEQATGIPFWNRATGPHRAEFNRLCDRGIGRLPARP</sequence>
<evidence type="ECO:0000313" key="2">
    <source>
        <dbReference type="Proteomes" id="UP000649955"/>
    </source>
</evidence>
<keyword evidence="2" id="KW-1185">Reference proteome</keyword>
<gene>
    <name evidence="1" type="ORF">GCM10017567_78050</name>
</gene>
<evidence type="ECO:0000313" key="1">
    <source>
        <dbReference type="EMBL" id="GHG44204.1"/>
    </source>
</evidence>
<accession>A0ABQ3KSI4</accession>
<comment type="caution">
    <text evidence="1">The sequence shown here is derived from an EMBL/GenBank/DDBJ whole genome shotgun (WGS) entry which is preliminary data.</text>
</comment>
<reference evidence="2" key="1">
    <citation type="journal article" date="2019" name="Int. J. Syst. Evol. Microbiol.">
        <title>The Global Catalogue of Microorganisms (GCM) 10K type strain sequencing project: providing services to taxonomists for standard genome sequencing and annotation.</title>
        <authorList>
            <consortium name="The Broad Institute Genomics Platform"/>
            <consortium name="The Broad Institute Genome Sequencing Center for Infectious Disease"/>
            <person name="Wu L."/>
            <person name="Ma J."/>
        </authorList>
    </citation>
    <scope>NUCLEOTIDE SEQUENCE [LARGE SCALE GENOMIC DNA]</scope>
    <source>
        <strain evidence="2">CGMCC 4.7680</strain>
    </source>
</reference>
<organism evidence="1 2">
    <name type="scientific">Amycolatopsis bullii</name>
    <dbReference type="NCBI Taxonomy" id="941987"/>
    <lineage>
        <taxon>Bacteria</taxon>
        <taxon>Bacillati</taxon>
        <taxon>Actinomycetota</taxon>
        <taxon>Actinomycetes</taxon>
        <taxon>Pseudonocardiales</taxon>
        <taxon>Pseudonocardiaceae</taxon>
        <taxon>Amycolatopsis</taxon>
    </lineage>
</organism>
<dbReference type="EMBL" id="BNAW01000060">
    <property type="protein sequence ID" value="GHG44204.1"/>
    <property type="molecule type" value="Genomic_DNA"/>
</dbReference>